<dbReference type="GO" id="GO:0008173">
    <property type="term" value="F:RNA methyltransferase activity"/>
    <property type="evidence" value="ECO:0007669"/>
    <property type="project" value="InterPro"/>
</dbReference>
<proteinExistence type="predicted"/>
<keyword evidence="2 5" id="KW-0808">Transferase</keyword>
<organism evidence="5 6">
    <name type="scientific">Enterocloster bolteae</name>
    <dbReference type="NCBI Taxonomy" id="208479"/>
    <lineage>
        <taxon>Bacteria</taxon>
        <taxon>Bacillati</taxon>
        <taxon>Bacillota</taxon>
        <taxon>Clostridia</taxon>
        <taxon>Lachnospirales</taxon>
        <taxon>Lachnospiraceae</taxon>
        <taxon>Enterocloster</taxon>
    </lineage>
</organism>
<evidence type="ECO:0000313" key="6">
    <source>
        <dbReference type="Proteomes" id="UP000283975"/>
    </source>
</evidence>
<evidence type="ECO:0000313" key="5">
    <source>
        <dbReference type="EMBL" id="RHC54444.1"/>
    </source>
</evidence>
<dbReference type="SUPFAM" id="SSF75217">
    <property type="entry name" value="alpha/beta knot"/>
    <property type="match status" value="1"/>
</dbReference>
<dbReference type="EMBL" id="QRZM01000002">
    <property type="protein sequence ID" value="RGV77633.1"/>
    <property type="molecule type" value="Genomic_DNA"/>
</dbReference>
<dbReference type="InterPro" id="IPR029064">
    <property type="entry name" value="Ribosomal_eL30-like_sf"/>
</dbReference>
<dbReference type="PANTHER" id="PTHR43191:SF12">
    <property type="entry name" value="RRNA METHYLASE"/>
    <property type="match status" value="1"/>
</dbReference>
<sequence>MPNIIEITDFAAPELDIYARLTEGQLLNRHEPDKGVFIAESPKVIERALDAGCVPISMLMEKKHVESQAREIIQRCGEIPVYAAEFDVLTQLTGFHLTRGMLCAMYRPPLPGPEEICEGARRIAVLENVMNPTNVGAIFRSAAALNMDGVLLTSACSNPLYRRAVRVSMGTVFQIPWTFLDSRLSWPQEGVGFLRELGFATAAMALNDDSVSIDDSGLMSEEKLAIILGTEGDGLAAGTIAGCDYTVRIPMSHGVDSLNVAAASAVAFWQLGRR</sequence>
<evidence type="ECO:0000256" key="1">
    <source>
        <dbReference type="ARBA" id="ARBA00022603"/>
    </source>
</evidence>
<dbReference type="Proteomes" id="UP000283975">
    <property type="component" value="Unassembled WGS sequence"/>
</dbReference>
<evidence type="ECO:0000256" key="2">
    <source>
        <dbReference type="ARBA" id="ARBA00022679"/>
    </source>
</evidence>
<dbReference type="InterPro" id="IPR029026">
    <property type="entry name" value="tRNA_m1G_MTases_N"/>
</dbReference>
<name>A0A414ASH5_9FIRM</name>
<protein>
    <submittedName>
        <fullName evidence="5">RNA methyltransferase</fullName>
    </submittedName>
</protein>
<dbReference type="Proteomes" id="UP000284543">
    <property type="component" value="Unassembled WGS sequence"/>
</dbReference>
<keyword evidence="1 5" id="KW-0489">Methyltransferase</keyword>
<dbReference type="SUPFAM" id="SSF55315">
    <property type="entry name" value="L30e-like"/>
    <property type="match status" value="1"/>
</dbReference>
<dbReference type="Pfam" id="PF00588">
    <property type="entry name" value="SpoU_methylase"/>
    <property type="match status" value="1"/>
</dbReference>
<dbReference type="PANTHER" id="PTHR43191">
    <property type="entry name" value="RRNA METHYLTRANSFERASE 3"/>
    <property type="match status" value="1"/>
</dbReference>
<dbReference type="EMBL" id="QSHZ01000022">
    <property type="protein sequence ID" value="RHC54444.1"/>
    <property type="molecule type" value="Genomic_DNA"/>
</dbReference>
<evidence type="ECO:0000313" key="4">
    <source>
        <dbReference type="EMBL" id="RGV77633.1"/>
    </source>
</evidence>
<dbReference type="Gene3D" id="3.40.1280.10">
    <property type="match status" value="1"/>
</dbReference>
<dbReference type="GO" id="GO:0003723">
    <property type="term" value="F:RNA binding"/>
    <property type="evidence" value="ECO:0007669"/>
    <property type="project" value="InterPro"/>
</dbReference>
<dbReference type="GO" id="GO:0006396">
    <property type="term" value="P:RNA processing"/>
    <property type="evidence" value="ECO:0007669"/>
    <property type="project" value="InterPro"/>
</dbReference>
<evidence type="ECO:0000313" key="7">
    <source>
        <dbReference type="Proteomes" id="UP000284543"/>
    </source>
</evidence>
<accession>A0A414ASH5</accession>
<dbReference type="InterPro" id="IPR029028">
    <property type="entry name" value="Alpha/beta_knot_MTases"/>
</dbReference>
<dbReference type="AlphaFoldDB" id="A0A414ASH5"/>
<dbReference type="InterPro" id="IPR001537">
    <property type="entry name" value="SpoU_MeTrfase"/>
</dbReference>
<dbReference type="GO" id="GO:0032259">
    <property type="term" value="P:methylation"/>
    <property type="evidence" value="ECO:0007669"/>
    <property type="project" value="UniProtKB-KW"/>
</dbReference>
<reference evidence="6 7" key="1">
    <citation type="submission" date="2018-08" db="EMBL/GenBank/DDBJ databases">
        <title>A genome reference for cultivated species of the human gut microbiota.</title>
        <authorList>
            <person name="Zou Y."/>
            <person name="Xue W."/>
            <person name="Luo G."/>
        </authorList>
    </citation>
    <scope>NUCLEOTIDE SEQUENCE [LARGE SCALE GENOMIC DNA]</scope>
    <source>
        <strain evidence="4 7">AF14-18</strain>
        <strain evidence="5 6">AM35-14</strain>
    </source>
</reference>
<comment type="caution">
    <text evidence="5">The sequence shown here is derived from an EMBL/GenBank/DDBJ whole genome shotgun (WGS) entry which is preliminary data.</text>
</comment>
<dbReference type="CDD" id="cd18095">
    <property type="entry name" value="SpoU-like_rRNA-MTase"/>
    <property type="match status" value="1"/>
</dbReference>
<dbReference type="KEGG" id="cbol:CGC65_19100"/>
<dbReference type="RefSeq" id="WP_002564992.1">
    <property type="nucleotide sequence ID" value="NZ_CABKUK010000001.1"/>
</dbReference>
<gene>
    <name evidence="5" type="ORF">DW839_19705</name>
    <name evidence="4" type="ORF">DWW02_08210</name>
</gene>
<dbReference type="InterPro" id="IPR051259">
    <property type="entry name" value="rRNA_Methyltransferase"/>
</dbReference>
<dbReference type="Gene3D" id="3.30.1330.30">
    <property type="match status" value="1"/>
</dbReference>
<evidence type="ECO:0000259" key="3">
    <source>
        <dbReference type="Pfam" id="PF00588"/>
    </source>
</evidence>
<feature type="domain" description="tRNA/rRNA methyltransferase SpoU type" evidence="3">
    <location>
        <begin position="123"/>
        <end position="268"/>
    </location>
</feature>